<comment type="caution">
    <text evidence="6">The sequence shown here is derived from an EMBL/GenBank/DDBJ whole genome shotgun (WGS) entry which is preliminary data.</text>
</comment>
<evidence type="ECO:0000313" key="6">
    <source>
        <dbReference type="EMBL" id="KAK1288475.1"/>
    </source>
</evidence>
<dbReference type="PROSITE" id="PS51257">
    <property type="entry name" value="PROKAR_LIPOPROTEIN"/>
    <property type="match status" value="1"/>
</dbReference>
<evidence type="ECO:0000256" key="2">
    <source>
        <dbReference type="ARBA" id="ARBA00022630"/>
    </source>
</evidence>
<evidence type="ECO:0000256" key="3">
    <source>
        <dbReference type="ARBA" id="ARBA00022827"/>
    </source>
</evidence>
<keyword evidence="5" id="KW-0520">NAD</keyword>
<dbReference type="GO" id="GO:0003954">
    <property type="term" value="F:NADH dehydrogenase activity"/>
    <property type="evidence" value="ECO:0007669"/>
    <property type="project" value="InterPro"/>
</dbReference>
<dbReference type="PANTHER" id="PTHR43706:SF4">
    <property type="entry name" value="NADH:UBIQUINONE REDUCTASE (NON-ELECTROGENIC)"/>
    <property type="match status" value="1"/>
</dbReference>
<evidence type="ECO:0000256" key="1">
    <source>
        <dbReference type="ARBA" id="ARBA00005272"/>
    </source>
</evidence>
<dbReference type="PANTHER" id="PTHR43706">
    <property type="entry name" value="NADH DEHYDROGENASE"/>
    <property type="match status" value="1"/>
</dbReference>
<gene>
    <name evidence="6" type="ORF">QJS10_CPB19g00736</name>
</gene>
<dbReference type="EMBL" id="JAUJYO010000019">
    <property type="protein sequence ID" value="KAK1288475.1"/>
    <property type="molecule type" value="Genomic_DNA"/>
</dbReference>
<evidence type="ECO:0000256" key="5">
    <source>
        <dbReference type="ARBA" id="ARBA00023027"/>
    </source>
</evidence>
<sequence>MKPNEKHWVVVLGSGWVGCWFLNGLDTKIYVIHCETVPVRACPVSHITVGAEPLTFNINGVEELAVLLRDVSHAQEIQK</sequence>
<evidence type="ECO:0000256" key="4">
    <source>
        <dbReference type="ARBA" id="ARBA00023002"/>
    </source>
</evidence>
<keyword evidence="2" id="KW-0285">Flavoprotein</keyword>
<organism evidence="6 7">
    <name type="scientific">Acorus calamus</name>
    <name type="common">Sweet flag</name>
    <dbReference type="NCBI Taxonomy" id="4465"/>
    <lineage>
        <taxon>Eukaryota</taxon>
        <taxon>Viridiplantae</taxon>
        <taxon>Streptophyta</taxon>
        <taxon>Embryophyta</taxon>
        <taxon>Tracheophyta</taxon>
        <taxon>Spermatophyta</taxon>
        <taxon>Magnoliopsida</taxon>
        <taxon>Liliopsida</taxon>
        <taxon>Acoraceae</taxon>
        <taxon>Acorus</taxon>
    </lineage>
</organism>
<evidence type="ECO:0000313" key="7">
    <source>
        <dbReference type="Proteomes" id="UP001180020"/>
    </source>
</evidence>
<dbReference type="InterPro" id="IPR045024">
    <property type="entry name" value="NDH-2"/>
</dbReference>
<name>A0AAV9CHS2_ACOCL</name>
<accession>A0AAV9CHS2</accession>
<reference evidence="6" key="1">
    <citation type="journal article" date="2023" name="Nat. Commun.">
        <title>Diploid and tetraploid genomes of Acorus and the evolution of monocots.</title>
        <authorList>
            <person name="Ma L."/>
            <person name="Liu K.W."/>
            <person name="Li Z."/>
            <person name="Hsiao Y.Y."/>
            <person name="Qi Y."/>
            <person name="Fu T."/>
            <person name="Tang G.D."/>
            <person name="Zhang D."/>
            <person name="Sun W.H."/>
            <person name="Liu D.K."/>
            <person name="Li Y."/>
            <person name="Chen G.Z."/>
            <person name="Liu X.D."/>
            <person name="Liao X.Y."/>
            <person name="Jiang Y.T."/>
            <person name="Yu X."/>
            <person name="Hao Y."/>
            <person name="Huang J."/>
            <person name="Zhao X.W."/>
            <person name="Ke S."/>
            <person name="Chen Y.Y."/>
            <person name="Wu W.L."/>
            <person name="Hsu J.L."/>
            <person name="Lin Y.F."/>
            <person name="Huang M.D."/>
            <person name="Li C.Y."/>
            <person name="Huang L."/>
            <person name="Wang Z.W."/>
            <person name="Zhao X."/>
            <person name="Zhong W.Y."/>
            <person name="Peng D.H."/>
            <person name="Ahmad S."/>
            <person name="Lan S."/>
            <person name="Zhang J.S."/>
            <person name="Tsai W.C."/>
            <person name="Van de Peer Y."/>
            <person name="Liu Z.J."/>
        </authorList>
    </citation>
    <scope>NUCLEOTIDE SEQUENCE</scope>
    <source>
        <strain evidence="6">CP</strain>
    </source>
</reference>
<protein>
    <submittedName>
        <fullName evidence="6">Uncharacterized protein</fullName>
    </submittedName>
</protein>
<dbReference type="AlphaFoldDB" id="A0AAV9CHS2"/>
<proteinExistence type="inferred from homology"/>
<reference evidence="6" key="2">
    <citation type="submission" date="2023-06" db="EMBL/GenBank/DDBJ databases">
        <authorList>
            <person name="Ma L."/>
            <person name="Liu K.-W."/>
            <person name="Li Z."/>
            <person name="Hsiao Y.-Y."/>
            <person name="Qi Y."/>
            <person name="Fu T."/>
            <person name="Tang G."/>
            <person name="Zhang D."/>
            <person name="Sun W.-H."/>
            <person name="Liu D.-K."/>
            <person name="Li Y."/>
            <person name="Chen G.-Z."/>
            <person name="Liu X.-D."/>
            <person name="Liao X.-Y."/>
            <person name="Jiang Y.-T."/>
            <person name="Yu X."/>
            <person name="Hao Y."/>
            <person name="Huang J."/>
            <person name="Zhao X.-W."/>
            <person name="Ke S."/>
            <person name="Chen Y.-Y."/>
            <person name="Wu W.-L."/>
            <person name="Hsu J.-L."/>
            <person name="Lin Y.-F."/>
            <person name="Huang M.-D."/>
            <person name="Li C.-Y."/>
            <person name="Huang L."/>
            <person name="Wang Z.-W."/>
            <person name="Zhao X."/>
            <person name="Zhong W.-Y."/>
            <person name="Peng D.-H."/>
            <person name="Ahmad S."/>
            <person name="Lan S."/>
            <person name="Zhang J.-S."/>
            <person name="Tsai W.-C."/>
            <person name="Van De Peer Y."/>
            <person name="Liu Z.-J."/>
        </authorList>
    </citation>
    <scope>NUCLEOTIDE SEQUENCE</scope>
    <source>
        <strain evidence="6">CP</strain>
        <tissue evidence="6">Leaves</tissue>
    </source>
</reference>
<dbReference type="GO" id="GO:0005739">
    <property type="term" value="C:mitochondrion"/>
    <property type="evidence" value="ECO:0007669"/>
    <property type="project" value="TreeGrafter"/>
</dbReference>
<dbReference type="Proteomes" id="UP001180020">
    <property type="component" value="Unassembled WGS sequence"/>
</dbReference>
<comment type="similarity">
    <text evidence="1">Belongs to the NADH dehydrogenase family.</text>
</comment>
<keyword evidence="7" id="KW-1185">Reference proteome</keyword>
<keyword evidence="4" id="KW-0560">Oxidoreductase</keyword>
<keyword evidence="3" id="KW-0274">FAD</keyword>